<accession>A0ABU5DKA0</accession>
<keyword evidence="1" id="KW-0812">Transmembrane</keyword>
<dbReference type="RefSeq" id="WP_320424673.1">
    <property type="nucleotide sequence ID" value="NZ_JAXCLA010000006.1"/>
</dbReference>
<keyword evidence="3" id="KW-1185">Reference proteome</keyword>
<keyword evidence="1" id="KW-1133">Transmembrane helix</keyword>
<evidence type="ECO:0000313" key="2">
    <source>
        <dbReference type="EMBL" id="MDY0746728.1"/>
    </source>
</evidence>
<evidence type="ECO:0000256" key="1">
    <source>
        <dbReference type="SAM" id="Phobius"/>
    </source>
</evidence>
<comment type="caution">
    <text evidence="2">The sequence shown here is derived from an EMBL/GenBank/DDBJ whole genome shotgun (WGS) entry which is preliminary data.</text>
</comment>
<evidence type="ECO:0000313" key="3">
    <source>
        <dbReference type="Proteomes" id="UP001285263"/>
    </source>
</evidence>
<keyword evidence="1" id="KW-0472">Membrane</keyword>
<protein>
    <submittedName>
        <fullName evidence="2">Uncharacterized protein</fullName>
    </submittedName>
</protein>
<reference evidence="2 3" key="1">
    <citation type="submission" date="2023-11" db="EMBL/GenBank/DDBJ databases">
        <title>Paucibacter sp. nov., isolated from fresh soil in Korea.</title>
        <authorList>
            <person name="Le N.T.T."/>
        </authorList>
    </citation>
    <scope>NUCLEOTIDE SEQUENCE [LARGE SCALE GENOMIC DNA]</scope>
    <source>
        <strain evidence="2 3">R3-3</strain>
    </source>
</reference>
<organism evidence="2 3">
    <name type="scientific">Roseateles agri</name>
    <dbReference type="NCBI Taxonomy" id="3098619"/>
    <lineage>
        <taxon>Bacteria</taxon>
        <taxon>Pseudomonadati</taxon>
        <taxon>Pseudomonadota</taxon>
        <taxon>Betaproteobacteria</taxon>
        <taxon>Burkholderiales</taxon>
        <taxon>Sphaerotilaceae</taxon>
        <taxon>Roseateles</taxon>
    </lineage>
</organism>
<feature type="transmembrane region" description="Helical" evidence="1">
    <location>
        <begin position="6"/>
        <end position="25"/>
    </location>
</feature>
<proteinExistence type="predicted"/>
<gene>
    <name evidence="2" type="ORF">SNE35_19610</name>
</gene>
<dbReference type="EMBL" id="JAXCLA010000006">
    <property type="protein sequence ID" value="MDY0746728.1"/>
    <property type="molecule type" value="Genomic_DNA"/>
</dbReference>
<sequence>MTSTDVAAWVQAIGSIAAVIAAFLISSRQFRDATTLQEGNTRAERRRRYETLTALIAAALEDFDDTLRALRGSEPQKWFDENSTKELMEEFYQAFLQISPLDMPSPTAVKALITMRDRFKTAAWNANAALDHGTGAFKEYMDCVSAMEHNLTEVRGEQTKLLAELAQA</sequence>
<dbReference type="Proteomes" id="UP001285263">
    <property type="component" value="Unassembled WGS sequence"/>
</dbReference>
<name>A0ABU5DKA0_9BURK</name>